<reference evidence="1 2" key="1">
    <citation type="journal article" date="2020" name="bioRxiv">
        <title>Sequence and annotation of 42 cannabis genomes reveals extensive copy number variation in cannabinoid synthesis and pathogen resistance genes.</title>
        <authorList>
            <person name="Mckernan K.J."/>
            <person name="Helbert Y."/>
            <person name="Kane L.T."/>
            <person name="Ebling H."/>
            <person name="Zhang L."/>
            <person name="Liu B."/>
            <person name="Eaton Z."/>
            <person name="Mclaughlin S."/>
            <person name="Kingan S."/>
            <person name="Baybayan P."/>
            <person name="Concepcion G."/>
            <person name="Jordan M."/>
            <person name="Riva A."/>
            <person name="Barbazuk W."/>
            <person name="Harkins T."/>
        </authorList>
    </citation>
    <scope>NUCLEOTIDE SEQUENCE [LARGE SCALE GENOMIC DNA]</scope>
    <source>
        <strain evidence="2">cv. Jamaican Lion 4</strain>
        <tissue evidence="1">Leaf</tissue>
    </source>
</reference>
<protein>
    <recommendedName>
        <fullName evidence="3">DUF4283 domain-containing protein</fullName>
    </recommendedName>
</protein>
<organism evidence="1 2">
    <name type="scientific">Cannabis sativa</name>
    <name type="common">Hemp</name>
    <name type="synonym">Marijuana</name>
    <dbReference type="NCBI Taxonomy" id="3483"/>
    <lineage>
        <taxon>Eukaryota</taxon>
        <taxon>Viridiplantae</taxon>
        <taxon>Streptophyta</taxon>
        <taxon>Embryophyta</taxon>
        <taxon>Tracheophyta</taxon>
        <taxon>Spermatophyta</taxon>
        <taxon>Magnoliopsida</taxon>
        <taxon>eudicotyledons</taxon>
        <taxon>Gunneridae</taxon>
        <taxon>Pentapetalae</taxon>
        <taxon>rosids</taxon>
        <taxon>fabids</taxon>
        <taxon>Rosales</taxon>
        <taxon>Cannabaceae</taxon>
        <taxon>Cannabis</taxon>
    </lineage>
</organism>
<dbReference type="Proteomes" id="UP000583929">
    <property type="component" value="Unassembled WGS sequence"/>
</dbReference>
<sequence>MLSAAGKACLIKAVGSSLSNYVASSDGEIQRSTSWAMEVEEEQSRHSNPELSPMSAKKTWETFSNGKAMNRDQKLLFTEPMIRDGIKIAQVDLEEVREEGNCWKSAVICKVLGANPPVPIFEGFIKRVWGHLGIQQLSKMSMGLIMVRF</sequence>
<comment type="caution">
    <text evidence="1">The sequence shown here is derived from an EMBL/GenBank/DDBJ whole genome shotgun (WGS) entry which is preliminary data.</text>
</comment>
<dbReference type="AlphaFoldDB" id="A0A7J6I3G8"/>
<evidence type="ECO:0000313" key="1">
    <source>
        <dbReference type="EMBL" id="KAF4401755.1"/>
    </source>
</evidence>
<evidence type="ECO:0008006" key="3">
    <source>
        <dbReference type="Google" id="ProtNLM"/>
    </source>
</evidence>
<keyword evidence="2" id="KW-1185">Reference proteome</keyword>
<gene>
    <name evidence="1" type="ORF">G4B88_000803</name>
</gene>
<evidence type="ECO:0000313" key="2">
    <source>
        <dbReference type="Proteomes" id="UP000583929"/>
    </source>
</evidence>
<dbReference type="EMBL" id="JAATIQ010000011">
    <property type="protein sequence ID" value="KAF4401755.1"/>
    <property type="molecule type" value="Genomic_DNA"/>
</dbReference>
<proteinExistence type="predicted"/>
<name>A0A7J6I3G8_CANSA</name>
<accession>A0A7J6I3G8</accession>
<dbReference type="PANTHER" id="PTHR33233">
    <property type="entry name" value="ENDONUCLEASE/EXONUCLEASE/PHOSPHATASE"/>
    <property type="match status" value="1"/>
</dbReference>
<dbReference type="PANTHER" id="PTHR33233:SF17">
    <property type="entry name" value="DUF4283 DOMAIN-CONTAINING PROTEIN"/>
    <property type="match status" value="1"/>
</dbReference>